<dbReference type="Pfam" id="PF00535">
    <property type="entry name" value="Glycos_transf_2"/>
    <property type="match status" value="1"/>
</dbReference>
<name>E4TRA9_MARTH</name>
<feature type="domain" description="Glycosyltransferase 2-like" evidence="1">
    <location>
        <begin position="3"/>
        <end position="175"/>
    </location>
</feature>
<dbReference type="CAZy" id="GT2">
    <property type="family name" value="Glycosyltransferase Family 2"/>
</dbReference>
<dbReference type="SUPFAM" id="SSF53448">
    <property type="entry name" value="Nucleotide-diphospho-sugar transferases"/>
    <property type="match status" value="1"/>
</dbReference>
<dbReference type="PANTHER" id="PTHR43685:SF2">
    <property type="entry name" value="GLYCOSYLTRANSFERASE 2-LIKE DOMAIN-CONTAINING PROTEIN"/>
    <property type="match status" value="1"/>
</dbReference>
<organism evidence="2 3">
    <name type="scientific">Marivirga tractuosa (strain ATCC 23168 / DSM 4126 / NBRC 15989 / NCIMB 1408 / VKM B-1430 / H-43)</name>
    <name type="common">Microscilla tractuosa</name>
    <name type="synonym">Flexibacter tractuosus</name>
    <dbReference type="NCBI Taxonomy" id="643867"/>
    <lineage>
        <taxon>Bacteria</taxon>
        <taxon>Pseudomonadati</taxon>
        <taxon>Bacteroidota</taxon>
        <taxon>Cytophagia</taxon>
        <taxon>Cytophagales</taxon>
        <taxon>Marivirgaceae</taxon>
        <taxon>Marivirga</taxon>
    </lineage>
</organism>
<gene>
    <name evidence="2" type="ordered locus">Ftrac_3795</name>
</gene>
<dbReference type="EMBL" id="CP002349">
    <property type="protein sequence ID" value="ADR23761.1"/>
    <property type="molecule type" value="Genomic_DNA"/>
</dbReference>
<dbReference type="PANTHER" id="PTHR43685">
    <property type="entry name" value="GLYCOSYLTRANSFERASE"/>
    <property type="match status" value="1"/>
</dbReference>
<dbReference type="GO" id="GO:0016740">
    <property type="term" value="F:transferase activity"/>
    <property type="evidence" value="ECO:0007669"/>
    <property type="project" value="UniProtKB-KW"/>
</dbReference>
<dbReference type="InterPro" id="IPR050834">
    <property type="entry name" value="Glycosyltransf_2"/>
</dbReference>
<dbReference type="KEGG" id="mtt:Ftrac_3795"/>
<accession>E4TRA9</accession>
<evidence type="ECO:0000259" key="1">
    <source>
        <dbReference type="Pfam" id="PF00535"/>
    </source>
</evidence>
<proteinExistence type="predicted"/>
<dbReference type="InterPro" id="IPR001173">
    <property type="entry name" value="Glyco_trans_2-like"/>
</dbReference>
<protein>
    <submittedName>
        <fullName evidence="2">Glycosyl transferase family 2</fullName>
    </submittedName>
</protein>
<dbReference type="HOGENOM" id="CLU_025996_19_2_10"/>
<dbReference type="RefSeq" id="WP_013455903.1">
    <property type="nucleotide sequence ID" value="NC_014759.1"/>
</dbReference>
<dbReference type="Gene3D" id="3.90.550.10">
    <property type="entry name" value="Spore Coat Polysaccharide Biosynthesis Protein SpsA, Chain A"/>
    <property type="match status" value="1"/>
</dbReference>
<dbReference type="InterPro" id="IPR029044">
    <property type="entry name" value="Nucleotide-diphossugar_trans"/>
</dbReference>
<keyword evidence="3" id="KW-1185">Reference proteome</keyword>
<dbReference type="eggNOG" id="COG1216">
    <property type="taxonomic scope" value="Bacteria"/>
</dbReference>
<evidence type="ECO:0000313" key="2">
    <source>
        <dbReference type="EMBL" id="ADR23761.1"/>
    </source>
</evidence>
<sequence>MISVIVCTYNRQEYLPDCLKHLANQSADNRDFEVLIIDNNSTDNTAKIASDFIKSHPDLNVHYFCEMNQGHTFARNRGIKEAKGEILSFIDDDAFVDTHFIKEIHSYFNQHAEVSAIGGKILPVYEGKHPKWMSKYLLTLVSALDMGNNPKTFKGSKFPIGANMAFRTEVFEKYGHFNTDLGRRGSGLEGGDEKEVFLRLKREKEAIHYVPKVKVDHIIPEKRLTMEYIKGLGIGVGSSEKRRVTKTGFVETVKKIFSEVIKAGATLLLFLIYFAQGKFAQANMLVKFRFWVLQGYLK</sequence>
<dbReference type="Proteomes" id="UP000008720">
    <property type="component" value="Chromosome"/>
</dbReference>
<keyword evidence="2" id="KW-0808">Transferase</keyword>
<evidence type="ECO:0000313" key="3">
    <source>
        <dbReference type="Proteomes" id="UP000008720"/>
    </source>
</evidence>
<dbReference type="OrthoDB" id="6307329at2"/>
<dbReference type="STRING" id="643867.Ftrac_3795"/>
<dbReference type="CDD" id="cd00761">
    <property type="entry name" value="Glyco_tranf_GTA_type"/>
    <property type="match status" value="1"/>
</dbReference>
<reference evidence="2 3" key="1">
    <citation type="journal article" date="2011" name="Stand. Genomic Sci.">
        <title>Complete genome sequence of Marivirga tractuosa type strain (H-43).</title>
        <authorList>
            <person name="Pagani I."/>
            <person name="Chertkov O."/>
            <person name="Lapidus A."/>
            <person name="Lucas S."/>
            <person name="Del Rio T.G."/>
            <person name="Tice H."/>
            <person name="Copeland A."/>
            <person name="Cheng J.F."/>
            <person name="Nolan M."/>
            <person name="Saunders E."/>
            <person name="Pitluck S."/>
            <person name="Held B."/>
            <person name="Goodwin L."/>
            <person name="Liolios K."/>
            <person name="Ovchinikova G."/>
            <person name="Ivanova N."/>
            <person name="Mavromatis K."/>
            <person name="Pati A."/>
            <person name="Chen A."/>
            <person name="Palaniappan K."/>
            <person name="Land M."/>
            <person name="Hauser L."/>
            <person name="Jeffries C.D."/>
            <person name="Detter J.C."/>
            <person name="Han C."/>
            <person name="Tapia R."/>
            <person name="Ngatchou-Djao O.D."/>
            <person name="Rohde M."/>
            <person name="Goker M."/>
            <person name="Spring S."/>
            <person name="Sikorski J."/>
            <person name="Woyke T."/>
            <person name="Bristow J."/>
            <person name="Eisen J.A."/>
            <person name="Markowitz V."/>
            <person name="Hugenholtz P."/>
            <person name="Klenk H.P."/>
            <person name="Kyrpides N.C."/>
        </authorList>
    </citation>
    <scope>NUCLEOTIDE SEQUENCE [LARGE SCALE GENOMIC DNA]</scope>
    <source>
        <strain evidence="3">ATCC 23168 / DSM 4126 / NBRC 15989 / NCIMB 1408 / VKM B-1430 / H-43</strain>
    </source>
</reference>
<dbReference type="AlphaFoldDB" id="E4TRA9"/>